<dbReference type="InterPro" id="IPR052155">
    <property type="entry name" value="Biofilm_reg_signaling"/>
</dbReference>
<dbReference type="RefSeq" id="WP_161838017.1">
    <property type="nucleotide sequence ID" value="NZ_CP048000.1"/>
</dbReference>
<evidence type="ECO:0000256" key="5">
    <source>
        <dbReference type="ARBA" id="ARBA00023136"/>
    </source>
</evidence>
<dbReference type="Gene3D" id="3.30.450.20">
    <property type="entry name" value="PAS domain"/>
    <property type="match status" value="1"/>
</dbReference>
<dbReference type="InterPro" id="IPR043128">
    <property type="entry name" value="Rev_trsase/Diguanyl_cyclase"/>
</dbReference>
<reference evidence="10 11" key="1">
    <citation type="submission" date="2020-01" db="EMBL/GenBank/DDBJ databases">
        <title>Genome analysis of Anaerocolumna sp. CBA3638.</title>
        <authorList>
            <person name="Kim J."/>
            <person name="Roh S.W."/>
        </authorList>
    </citation>
    <scope>NUCLEOTIDE SEQUENCE [LARGE SCALE GENOMIC DNA]</scope>
    <source>
        <strain evidence="10 11">CBA3638</strain>
    </source>
</reference>
<dbReference type="InterPro" id="IPR035919">
    <property type="entry name" value="EAL_sf"/>
</dbReference>
<dbReference type="InterPro" id="IPR003660">
    <property type="entry name" value="HAMP_dom"/>
</dbReference>
<accession>A0A6P1TJ12</accession>
<dbReference type="KEGG" id="anr:Ana3638_10745"/>
<dbReference type="GO" id="GO:0005886">
    <property type="term" value="C:plasma membrane"/>
    <property type="evidence" value="ECO:0007669"/>
    <property type="project" value="UniProtKB-SubCell"/>
</dbReference>
<evidence type="ECO:0000256" key="1">
    <source>
        <dbReference type="ARBA" id="ARBA00004651"/>
    </source>
</evidence>
<dbReference type="SUPFAM" id="SSF141868">
    <property type="entry name" value="EAL domain-like"/>
    <property type="match status" value="1"/>
</dbReference>
<evidence type="ECO:0000313" key="11">
    <source>
        <dbReference type="Proteomes" id="UP000464314"/>
    </source>
</evidence>
<dbReference type="CDD" id="cd01948">
    <property type="entry name" value="EAL"/>
    <property type="match status" value="1"/>
</dbReference>
<dbReference type="Pfam" id="PF00990">
    <property type="entry name" value="GGDEF"/>
    <property type="match status" value="1"/>
</dbReference>
<feature type="transmembrane region" description="Helical" evidence="6">
    <location>
        <begin position="6"/>
        <end position="30"/>
    </location>
</feature>
<keyword evidence="11" id="KW-1185">Reference proteome</keyword>
<keyword evidence="4 6" id="KW-1133">Transmembrane helix</keyword>
<dbReference type="NCBIfam" id="TIGR00254">
    <property type="entry name" value="GGDEF"/>
    <property type="match status" value="1"/>
</dbReference>
<dbReference type="InterPro" id="IPR029787">
    <property type="entry name" value="Nucleotide_cyclase"/>
</dbReference>
<organism evidence="10 11">
    <name type="scientific">Anaerocolumna sedimenticola</name>
    <dbReference type="NCBI Taxonomy" id="2696063"/>
    <lineage>
        <taxon>Bacteria</taxon>
        <taxon>Bacillati</taxon>
        <taxon>Bacillota</taxon>
        <taxon>Clostridia</taxon>
        <taxon>Lachnospirales</taxon>
        <taxon>Lachnospiraceae</taxon>
        <taxon>Anaerocolumna</taxon>
    </lineage>
</organism>
<dbReference type="Pfam" id="PF00563">
    <property type="entry name" value="EAL"/>
    <property type="match status" value="1"/>
</dbReference>
<evidence type="ECO:0000259" key="7">
    <source>
        <dbReference type="PROSITE" id="PS50883"/>
    </source>
</evidence>
<dbReference type="Gene3D" id="3.20.20.450">
    <property type="entry name" value="EAL domain"/>
    <property type="match status" value="1"/>
</dbReference>
<dbReference type="SMART" id="SM00304">
    <property type="entry name" value="HAMP"/>
    <property type="match status" value="1"/>
</dbReference>
<evidence type="ECO:0000256" key="4">
    <source>
        <dbReference type="ARBA" id="ARBA00022989"/>
    </source>
</evidence>
<dbReference type="SMART" id="SM00052">
    <property type="entry name" value="EAL"/>
    <property type="match status" value="1"/>
</dbReference>
<dbReference type="GO" id="GO:0007165">
    <property type="term" value="P:signal transduction"/>
    <property type="evidence" value="ECO:0007669"/>
    <property type="project" value="InterPro"/>
</dbReference>
<dbReference type="PROSITE" id="PS50885">
    <property type="entry name" value="HAMP"/>
    <property type="match status" value="1"/>
</dbReference>
<keyword evidence="2" id="KW-1003">Cell membrane</keyword>
<dbReference type="AlphaFoldDB" id="A0A6P1TJ12"/>
<dbReference type="InterPro" id="IPR001633">
    <property type="entry name" value="EAL_dom"/>
</dbReference>
<evidence type="ECO:0000313" key="10">
    <source>
        <dbReference type="EMBL" id="QHQ61190.1"/>
    </source>
</evidence>
<dbReference type="InterPro" id="IPR033479">
    <property type="entry name" value="dCache_1"/>
</dbReference>
<proteinExistence type="predicted"/>
<dbReference type="Pfam" id="PF00672">
    <property type="entry name" value="HAMP"/>
    <property type="match status" value="1"/>
</dbReference>
<dbReference type="Pfam" id="PF02743">
    <property type="entry name" value="dCache_1"/>
    <property type="match status" value="1"/>
</dbReference>
<dbReference type="Gene3D" id="6.10.340.10">
    <property type="match status" value="1"/>
</dbReference>
<evidence type="ECO:0000259" key="9">
    <source>
        <dbReference type="PROSITE" id="PS50887"/>
    </source>
</evidence>
<dbReference type="SUPFAM" id="SSF158472">
    <property type="entry name" value="HAMP domain-like"/>
    <property type="match status" value="1"/>
</dbReference>
<dbReference type="PANTHER" id="PTHR44757:SF2">
    <property type="entry name" value="BIOFILM ARCHITECTURE MAINTENANCE PROTEIN MBAA"/>
    <property type="match status" value="1"/>
</dbReference>
<feature type="domain" description="GGDEF" evidence="9">
    <location>
        <begin position="440"/>
        <end position="573"/>
    </location>
</feature>
<name>A0A6P1TJ12_9FIRM</name>
<dbReference type="PANTHER" id="PTHR44757">
    <property type="entry name" value="DIGUANYLATE CYCLASE DGCP"/>
    <property type="match status" value="1"/>
</dbReference>
<dbReference type="InterPro" id="IPR000160">
    <property type="entry name" value="GGDEF_dom"/>
</dbReference>
<dbReference type="EMBL" id="CP048000">
    <property type="protein sequence ID" value="QHQ61190.1"/>
    <property type="molecule type" value="Genomic_DNA"/>
</dbReference>
<dbReference type="CDD" id="cd06225">
    <property type="entry name" value="HAMP"/>
    <property type="match status" value="1"/>
</dbReference>
<sequence>MSIKKTLRITLIIFSIVPIIIVSILAYQLIAGRLISIKRDNLNQLAVTNSNGLKAMVKNQQTEINLLAIQNQIYNLALYNQSSVLLTKKGYKDIYKSAMELLKKRHAQYPSCSRITVYNTKFQAIASSDQSIVNTDYSDSITLSYIKATKCSASGVSGLIKNPQLSPDNITNKTSSYCIEIGCPITMETNESSIIIGYIISTINLSYFKDFLSSIKMGETGFGVVLDKNGIIVYHPDSRLIGTSIDNEKLGTLVNSYYTGKITQNGAFAYNYENNRKIYGYSVIPELDWVLLVKQDISEIINLAVIIIYVLGWTVIILIIFMILVSNKFAKSYTDPIIELKDAMRTASDGDLEVQSNIKANNEIGELSRSFNKMLHIIKGNYNELSAMHEELITNEEQLRNNYIRIEYLAYHDILTNLPNKLAFTERVNSTLALSPGSNKVHAVYFVDLDNFKTINDTLGHDYGDNLLTQTAEQLLSLITSDDILARAGGDEFLIFRENLSSQREATEFAANVIDAFKKPFHLSGEIAYVSMSIGIAIYPKNGTLTNVLIKNADIAMYKSKDTGKNKYTLFDKSMEDELNRNTIILEILRGAIENNEIYIKYQPQINIITNKIIGFEALMRIKSGKLGELSPSEFIPIAEESGLIVELGEWILKEACRFNKNLMELGYTPYIVSVNISSVQINRTGFITMLDHVLKETGIPPKYLELEITESTIVSSITDAVTLLNSLQDLGVRISLDDFGTGYSSLNYLTSMPINTLKIDKSFIDNISKNRKDSLIAEAIIQLAHSIDVEVIAEGVEYNEQLSVLKAKNCDIIQGYIYSKPLYPSRLLAILDSVQ</sequence>
<feature type="domain" description="HAMP" evidence="8">
    <location>
        <begin position="331"/>
        <end position="383"/>
    </location>
</feature>
<dbReference type="SMART" id="SM00267">
    <property type="entry name" value="GGDEF"/>
    <property type="match status" value="1"/>
</dbReference>
<dbReference type="Gene3D" id="3.30.70.270">
    <property type="match status" value="1"/>
</dbReference>
<keyword evidence="3 6" id="KW-0812">Transmembrane</keyword>
<dbReference type="PROSITE" id="PS50883">
    <property type="entry name" value="EAL"/>
    <property type="match status" value="1"/>
</dbReference>
<evidence type="ECO:0000256" key="6">
    <source>
        <dbReference type="SAM" id="Phobius"/>
    </source>
</evidence>
<evidence type="ECO:0000259" key="8">
    <source>
        <dbReference type="PROSITE" id="PS50885"/>
    </source>
</evidence>
<evidence type="ECO:0000256" key="3">
    <source>
        <dbReference type="ARBA" id="ARBA00022692"/>
    </source>
</evidence>
<feature type="transmembrane region" description="Helical" evidence="6">
    <location>
        <begin position="300"/>
        <end position="325"/>
    </location>
</feature>
<gene>
    <name evidence="10" type="ORF">Ana3638_10745</name>
</gene>
<feature type="domain" description="EAL" evidence="7">
    <location>
        <begin position="582"/>
        <end position="836"/>
    </location>
</feature>
<dbReference type="SUPFAM" id="SSF55073">
    <property type="entry name" value="Nucleotide cyclase"/>
    <property type="match status" value="1"/>
</dbReference>
<dbReference type="CDD" id="cd12912">
    <property type="entry name" value="PDC2_MCP_like"/>
    <property type="match status" value="1"/>
</dbReference>
<protein>
    <submittedName>
        <fullName evidence="10">EAL domain-containing protein</fullName>
    </submittedName>
</protein>
<dbReference type="PROSITE" id="PS50887">
    <property type="entry name" value="GGDEF"/>
    <property type="match status" value="1"/>
</dbReference>
<evidence type="ECO:0000256" key="2">
    <source>
        <dbReference type="ARBA" id="ARBA00022475"/>
    </source>
</evidence>
<keyword evidence="5 6" id="KW-0472">Membrane</keyword>
<dbReference type="CDD" id="cd01949">
    <property type="entry name" value="GGDEF"/>
    <property type="match status" value="1"/>
</dbReference>
<comment type="subcellular location">
    <subcellularLocation>
        <location evidence="1">Cell membrane</location>
        <topology evidence="1">Multi-pass membrane protein</topology>
    </subcellularLocation>
</comment>
<dbReference type="Proteomes" id="UP000464314">
    <property type="component" value="Chromosome"/>
</dbReference>